<accession>A0ABD4A6C3</accession>
<evidence type="ECO:0000256" key="1">
    <source>
        <dbReference type="SAM" id="Phobius"/>
    </source>
</evidence>
<keyword evidence="2" id="KW-0808">Transferase</keyword>
<protein>
    <submittedName>
        <fullName evidence="2">PTS system, mannose-specific IID component</fullName>
        <ecNumber evidence="2">2.7.1.69</ecNumber>
    </submittedName>
</protein>
<dbReference type="PANTHER" id="PTHR32502:SF23">
    <property type="entry name" value="TRANSPORT PROTEIN, PTS SYSTEM"/>
    <property type="match status" value="1"/>
</dbReference>
<dbReference type="PROSITE" id="PS51108">
    <property type="entry name" value="PTS_EIID"/>
    <property type="match status" value="1"/>
</dbReference>
<name>A0ABD4A6C3_9BACI</name>
<keyword evidence="1" id="KW-0472">Membrane</keyword>
<evidence type="ECO:0000313" key="3">
    <source>
        <dbReference type="Proteomes" id="UP000032076"/>
    </source>
</evidence>
<dbReference type="Proteomes" id="UP000032076">
    <property type="component" value="Unassembled WGS sequence"/>
</dbReference>
<feature type="transmembrane region" description="Helical" evidence="1">
    <location>
        <begin position="185"/>
        <end position="208"/>
    </location>
</feature>
<proteinExistence type="predicted"/>
<evidence type="ECO:0000313" key="2">
    <source>
        <dbReference type="EMBL" id="KIO72432.1"/>
    </source>
</evidence>
<organism evidence="2 3">
    <name type="scientific">Caldibacillus thermoamylovorans</name>
    <dbReference type="NCBI Taxonomy" id="35841"/>
    <lineage>
        <taxon>Bacteria</taxon>
        <taxon>Bacillati</taxon>
        <taxon>Bacillota</taxon>
        <taxon>Bacilli</taxon>
        <taxon>Bacillales</taxon>
        <taxon>Bacillaceae</taxon>
        <taxon>Caldibacillus</taxon>
    </lineage>
</organism>
<sequence>MDNSNRLIKKKDLFKVFLRSFALQGSESYTHMQALGYAFCMVPILKMIYRGDKTRLSEALLRHTTFFNTTPHVAPFIMGITAAMEEENAKQENFDKDSIPAIKAALMGPIAGIGDSFYWGTFRVVAAGIGLSFAIKGNILGPILYFLIYTALHLLGRYYSLIFGYNLGTSFLEKAYENHSLDKFSFGASVVGLMSIGAMTASLVNFTIPLKFGTKGGEIVIQEIIDQLFPGLLPLALTFFVVYLLRKNVKVVYIILGIFAFAILGSLVGLL</sequence>
<dbReference type="InterPro" id="IPR050303">
    <property type="entry name" value="GatZ_KbaZ_carbometab"/>
</dbReference>
<keyword evidence="1" id="KW-1133">Transmembrane helix</keyword>
<comment type="caution">
    <text evidence="2">The sequence shown here is derived from an EMBL/GenBank/DDBJ whole genome shotgun (WGS) entry which is preliminary data.</text>
</comment>
<dbReference type="PANTHER" id="PTHR32502">
    <property type="entry name" value="N-ACETYLGALACTOSAMINE PERMEASE II COMPONENT-RELATED"/>
    <property type="match status" value="1"/>
</dbReference>
<dbReference type="AlphaFoldDB" id="A0ABD4A6C3"/>
<feature type="transmembrane region" description="Helical" evidence="1">
    <location>
        <begin position="228"/>
        <end position="245"/>
    </location>
</feature>
<dbReference type="Pfam" id="PF03613">
    <property type="entry name" value="EIID-AGA"/>
    <property type="match status" value="1"/>
</dbReference>
<dbReference type="EMBL" id="JXLU01000095">
    <property type="protein sequence ID" value="KIO72432.1"/>
    <property type="molecule type" value="Genomic_DNA"/>
</dbReference>
<gene>
    <name evidence="2" type="ORF">B4167_1122</name>
</gene>
<dbReference type="RefSeq" id="WP_041902883.1">
    <property type="nucleotide sequence ID" value="NZ_JAQEZG010000002.1"/>
</dbReference>
<dbReference type="EC" id="2.7.1.69" evidence="2"/>
<feature type="transmembrane region" description="Helical" evidence="1">
    <location>
        <begin position="143"/>
        <end position="165"/>
    </location>
</feature>
<dbReference type="GO" id="GO:0016740">
    <property type="term" value="F:transferase activity"/>
    <property type="evidence" value="ECO:0007669"/>
    <property type="project" value="UniProtKB-KW"/>
</dbReference>
<dbReference type="InterPro" id="IPR004704">
    <property type="entry name" value="PTS_IID_man"/>
</dbReference>
<feature type="transmembrane region" description="Helical" evidence="1">
    <location>
        <begin position="251"/>
        <end position="270"/>
    </location>
</feature>
<keyword evidence="1" id="KW-0812">Transmembrane</keyword>
<reference evidence="2 3" key="1">
    <citation type="submission" date="2015-01" db="EMBL/GenBank/DDBJ databases">
        <title>Draft Genome Sequences of Four Bacillus thermoamylovorans Strains, Isolated From Food Products.</title>
        <authorList>
            <person name="Krawcyk A.O."/>
            <person name="Berendsen E.M."/>
            <person name="Eijlander R.T."/>
            <person name="de Jong A."/>
            <person name="Wells-Bennik M."/>
            <person name="Kuipers O.P."/>
        </authorList>
    </citation>
    <scope>NUCLEOTIDE SEQUENCE [LARGE SCALE GENOMIC DNA]</scope>
    <source>
        <strain evidence="2 3">B4167</strain>
    </source>
</reference>